<name>A0A1Y1QNP2_9GAMM</name>
<proteinExistence type="inferred from homology"/>
<evidence type="ECO:0000256" key="9">
    <source>
        <dbReference type="ARBA" id="ARBA00023136"/>
    </source>
</evidence>
<dbReference type="AlphaFoldDB" id="A0A1Y1QNP2"/>
<keyword evidence="9" id="KW-0472">Membrane</keyword>
<dbReference type="EMBL" id="MTEJ01000121">
    <property type="protein sequence ID" value="OQX10158.1"/>
    <property type="molecule type" value="Genomic_DNA"/>
</dbReference>
<evidence type="ECO:0000256" key="11">
    <source>
        <dbReference type="SAM" id="SignalP"/>
    </source>
</evidence>
<evidence type="ECO:0000256" key="6">
    <source>
        <dbReference type="ARBA" id="ARBA00022519"/>
    </source>
</evidence>
<dbReference type="InterPro" id="IPR022792">
    <property type="entry name" value="T2SS_protein-GspN"/>
</dbReference>
<comment type="subcellular location">
    <subcellularLocation>
        <location evidence="1">Cell inner membrane</location>
    </subcellularLocation>
</comment>
<evidence type="ECO:0000313" key="13">
    <source>
        <dbReference type="Proteomes" id="UP000192491"/>
    </source>
</evidence>
<protein>
    <recommendedName>
        <fullName evidence="3">Type II secretion system protein N</fullName>
    </recommendedName>
    <alternativeName>
        <fullName evidence="10">General secretion pathway protein N</fullName>
    </alternativeName>
</protein>
<dbReference type="GO" id="GO:0015628">
    <property type="term" value="P:protein secretion by the type II secretion system"/>
    <property type="evidence" value="ECO:0007669"/>
    <property type="project" value="InterPro"/>
</dbReference>
<evidence type="ECO:0000313" key="12">
    <source>
        <dbReference type="EMBL" id="OQX10158.1"/>
    </source>
</evidence>
<evidence type="ECO:0000256" key="10">
    <source>
        <dbReference type="ARBA" id="ARBA00030772"/>
    </source>
</evidence>
<dbReference type="GO" id="GO:0015627">
    <property type="term" value="C:type II protein secretion system complex"/>
    <property type="evidence" value="ECO:0007669"/>
    <property type="project" value="InterPro"/>
</dbReference>
<feature type="chain" id="PRO_5013322181" description="Type II secretion system protein N" evidence="11">
    <location>
        <begin position="25"/>
        <end position="256"/>
    </location>
</feature>
<keyword evidence="11" id="KW-0732">Signal</keyword>
<sequence length="256" mass="27212">MKKRVLVMAGIASFLITAVSQVPAHWVTQRAATLLPVTLQGVSGTLWQGSAHSVVWQNMRLRQVQWDFQALALLRGKAAVSVQAQWAAGGTLDAACAFGVTGAVQCEQVKLADIPAQSLAPYLQRYQIPPLRGQLQAALTDVEWAQGSIPQANGTLTWQQAGITQSPQLFGDYNAVLTADEASGQQLTLSSAPDAALTLDGTGQLQPDGQYQLTLNLQPIPTAAAQLSQGLSWIAGAPQADGRYRFEKQGSLPLAQ</sequence>
<feature type="signal peptide" evidence="11">
    <location>
        <begin position="1"/>
        <end position="24"/>
    </location>
</feature>
<comment type="caution">
    <text evidence="12">The sequence shown here is derived from an EMBL/GenBank/DDBJ whole genome shotgun (WGS) entry which is preliminary data.</text>
</comment>
<organism evidence="12 13">
    <name type="scientific">Thiothrix lacustris</name>
    <dbReference type="NCBI Taxonomy" id="525917"/>
    <lineage>
        <taxon>Bacteria</taxon>
        <taxon>Pseudomonadati</taxon>
        <taxon>Pseudomonadota</taxon>
        <taxon>Gammaproteobacteria</taxon>
        <taxon>Thiotrichales</taxon>
        <taxon>Thiotrichaceae</taxon>
        <taxon>Thiothrix</taxon>
    </lineage>
</organism>
<dbReference type="GO" id="GO:0005886">
    <property type="term" value="C:plasma membrane"/>
    <property type="evidence" value="ECO:0007669"/>
    <property type="project" value="UniProtKB-SubCell"/>
</dbReference>
<accession>A0A1Y1QNP2</accession>
<evidence type="ECO:0000256" key="1">
    <source>
        <dbReference type="ARBA" id="ARBA00004533"/>
    </source>
</evidence>
<evidence type="ECO:0000256" key="3">
    <source>
        <dbReference type="ARBA" id="ARBA00021563"/>
    </source>
</evidence>
<gene>
    <name evidence="12" type="ORF">BWK73_21035</name>
</gene>
<evidence type="ECO:0000256" key="7">
    <source>
        <dbReference type="ARBA" id="ARBA00022692"/>
    </source>
</evidence>
<evidence type="ECO:0000256" key="4">
    <source>
        <dbReference type="ARBA" id="ARBA00022448"/>
    </source>
</evidence>
<keyword evidence="5" id="KW-1003">Cell membrane</keyword>
<keyword evidence="6" id="KW-0997">Cell inner membrane</keyword>
<dbReference type="Pfam" id="PF01203">
    <property type="entry name" value="T2SSN"/>
    <property type="match status" value="1"/>
</dbReference>
<reference evidence="12 13" key="1">
    <citation type="submission" date="2017-01" db="EMBL/GenBank/DDBJ databases">
        <title>Novel large sulfur bacteria in the metagenomes of groundwater-fed chemosynthetic microbial mats in the Lake Huron basin.</title>
        <authorList>
            <person name="Sharrar A.M."/>
            <person name="Flood B.E."/>
            <person name="Bailey J.V."/>
            <person name="Jones D.S."/>
            <person name="Biddanda B."/>
            <person name="Ruberg S.A."/>
            <person name="Marcus D.N."/>
            <person name="Dick G.J."/>
        </authorList>
    </citation>
    <scope>NUCLEOTIDE SEQUENCE [LARGE SCALE GENOMIC DNA]</scope>
    <source>
        <strain evidence="12">A8</strain>
    </source>
</reference>
<keyword evidence="7" id="KW-0812">Transmembrane</keyword>
<dbReference type="InterPro" id="IPR000645">
    <property type="entry name" value="T2SS_GspN_CS"/>
</dbReference>
<keyword evidence="8" id="KW-0653">Protein transport</keyword>
<evidence type="ECO:0000256" key="8">
    <source>
        <dbReference type="ARBA" id="ARBA00022927"/>
    </source>
</evidence>
<keyword evidence="4" id="KW-0813">Transport</keyword>
<evidence type="ECO:0000256" key="5">
    <source>
        <dbReference type="ARBA" id="ARBA00022475"/>
    </source>
</evidence>
<dbReference type="PROSITE" id="PS01142">
    <property type="entry name" value="T2SP_N"/>
    <property type="match status" value="1"/>
</dbReference>
<evidence type="ECO:0000256" key="2">
    <source>
        <dbReference type="ARBA" id="ARBA00007208"/>
    </source>
</evidence>
<comment type="similarity">
    <text evidence="2">Belongs to the GSP N family.</text>
</comment>
<dbReference type="Proteomes" id="UP000192491">
    <property type="component" value="Unassembled WGS sequence"/>
</dbReference>